<protein>
    <submittedName>
        <fullName evidence="1">Uncharacterized protein</fullName>
    </submittedName>
</protein>
<proteinExistence type="predicted"/>
<reference evidence="1" key="2">
    <citation type="submission" date="2015-06" db="UniProtKB">
        <authorList>
            <consortium name="EnsemblMetazoa"/>
        </authorList>
    </citation>
    <scope>IDENTIFICATION</scope>
</reference>
<organism evidence="1 2">
    <name type="scientific">Megaselia scalaris</name>
    <name type="common">Humpbacked fly</name>
    <name type="synonym">Phora scalaris</name>
    <dbReference type="NCBI Taxonomy" id="36166"/>
    <lineage>
        <taxon>Eukaryota</taxon>
        <taxon>Metazoa</taxon>
        <taxon>Ecdysozoa</taxon>
        <taxon>Arthropoda</taxon>
        <taxon>Hexapoda</taxon>
        <taxon>Insecta</taxon>
        <taxon>Pterygota</taxon>
        <taxon>Neoptera</taxon>
        <taxon>Endopterygota</taxon>
        <taxon>Diptera</taxon>
        <taxon>Brachycera</taxon>
        <taxon>Muscomorpha</taxon>
        <taxon>Platypezoidea</taxon>
        <taxon>Phoridae</taxon>
        <taxon>Megaseliini</taxon>
        <taxon>Megaselia</taxon>
    </lineage>
</organism>
<evidence type="ECO:0000313" key="2">
    <source>
        <dbReference type="Proteomes" id="UP000015102"/>
    </source>
</evidence>
<dbReference type="EMBL" id="CAQQ02155855">
    <property type="status" value="NOT_ANNOTATED_CDS"/>
    <property type="molecule type" value="Genomic_DNA"/>
</dbReference>
<dbReference type="EnsemblMetazoa" id="MESCA004367-RA">
    <property type="protein sequence ID" value="MESCA004367-PA"/>
    <property type="gene ID" value="MESCA004367"/>
</dbReference>
<name>T1GLG5_MEGSC</name>
<dbReference type="HOGENOM" id="CLU_2796893_0_0_1"/>
<keyword evidence="2" id="KW-1185">Reference proteome</keyword>
<dbReference type="Proteomes" id="UP000015102">
    <property type="component" value="Unassembled WGS sequence"/>
</dbReference>
<evidence type="ECO:0000313" key="1">
    <source>
        <dbReference type="EnsemblMetazoa" id="MESCA004367-PA"/>
    </source>
</evidence>
<dbReference type="EMBL" id="CAQQ02155854">
    <property type="status" value="NOT_ANNOTATED_CDS"/>
    <property type="molecule type" value="Genomic_DNA"/>
</dbReference>
<dbReference type="AlphaFoldDB" id="T1GLG5"/>
<reference evidence="2" key="1">
    <citation type="submission" date="2013-02" db="EMBL/GenBank/DDBJ databases">
        <authorList>
            <person name="Hughes D."/>
        </authorList>
    </citation>
    <scope>NUCLEOTIDE SEQUENCE</scope>
    <source>
        <strain>Durham</strain>
        <strain evidence="2">NC isolate 2 -- Noor lab</strain>
    </source>
</reference>
<accession>T1GLG5</accession>
<sequence>MIRYPNRMEFLDSAHPVFANRVYLHRDGLFVFLISPFAVSASQKPQGQMFVPLQHIASVGYQHPNPLT</sequence>